<dbReference type="Gene3D" id="3.30.1330.40">
    <property type="entry name" value="RutC-like"/>
    <property type="match status" value="1"/>
</dbReference>
<dbReference type="Pfam" id="PF01042">
    <property type="entry name" value="Ribonuc_L-PSP"/>
    <property type="match status" value="1"/>
</dbReference>
<dbReference type="OrthoDB" id="9803101at2"/>
<organism evidence="2 3">
    <name type="scientific">Hymenobacter jeollabukensis</name>
    <dbReference type="NCBI Taxonomy" id="2025313"/>
    <lineage>
        <taxon>Bacteria</taxon>
        <taxon>Pseudomonadati</taxon>
        <taxon>Bacteroidota</taxon>
        <taxon>Cytophagia</taxon>
        <taxon>Cytophagales</taxon>
        <taxon>Hymenobacteraceae</taxon>
        <taxon>Hymenobacter</taxon>
    </lineage>
</organism>
<comment type="caution">
    <text evidence="2">The sequence shown here is derived from an EMBL/GenBank/DDBJ whole genome shotgun (WGS) entry which is preliminary data.</text>
</comment>
<gene>
    <name evidence="2" type="ORF">FDY95_04955</name>
</gene>
<dbReference type="GO" id="GO:0005829">
    <property type="term" value="C:cytosol"/>
    <property type="evidence" value="ECO:0007669"/>
    <property type="project" value="TreeGrafter"/>
</dbReference>
<protein>
    <submittedName>
        <fullName evidence="2">RidA family protein</fullName>
    </submittedName>
</protein>
<dbReference type="PANTHER" id="PTHR11803:SF39">
    <property type="entry name" value="2-IMINOBUTANOATE_2-IMINOPROPANOATE DEAMINASE"/>
    <property type="match status" value="1"/>
</dbReference>
<dbReference type="FunFam" id="3.30.1330.40:FF:000001">
    <property type="entry name" value="L-PSP family endoribonuclease"/>
    <property type="match status" value="1"/>
</dbReference>
<evidence type="ECO:0000313" key="2">
    <source>
        <dbReference type="EMBL" id="TLM95145.1"/>
    </source>
</evidence>
<dbReference type="InterPro" id="IPR035959">
    <property type="entry name" value="RutC-like_sf"/>
</dbReference>
<evidence type="ECO:0000313" key="3">
    <source>
        <dbReference type="Proteomes" id="UP000305517"/>
    </source>
</evidence>
<dbReference type="SUPFAM" id="SSF55298">
    <property type="entry name" value="YjgF-like"/>
    <property type="match status" value="1"/>
</dbReference>
<dbReference type="InterPro" id="IPR006056">
    <property type="entry name" value="RidA"/>
</dbReference>
<dbReference type="PANTHER" id="PTHR11803">
    <property type="entry name" value="2-IMINOBUTANOATE/2-IMINOPROPANOATE DEAMINASE RIDA"/>
    <property type="match status" value="1"/>
</dbReference>
<dbReference type="AlphaFoldDB" id="A0A5R8WUQ9"/>
<keyword evidence="3" id="KW-1185">Reference proteome</keyword>
<dbReference type="Proteomes" id="UP000305517">
    <property type="component" value="Unassembled WGS sequence"/>
</dbReference>
<dbReference type="CDD" id="cd00448">
    <property type="entry name" value="YjgF_YER057c_UK114_family"/>
    <property type="match status" value="1"/>
</dbReference>
<evidence type="ECO:0000256" key="1">
    <source>
        <dbReference type="ARBA" id="ARBA00010552"/>
    </source>
</evidence>
<comment type="similarity">
    <text evidence="1">Belongs to the RutC family.</text>
</comment>
<dbReference type="NCBIfam" id="TIGR00004">
    <property type="entry name" value="Rid family detoxifying hydrolase"/>
    <property type="match status" value="1"/>
</dbReference>
<dbReference type="GO" id="GO:0019239">
    <property type="term" value="F:deaminase activity"/>
    <property type="evidence" value="ECO:0007669"/>
    <property type="project" value="TreeGrafter"/>
</dbReference>
<dbReference type="EMBL" id="VAJM01000002">
    <property type="protein sequence ID" value="TLM95145.1"/>
    <property type="molecule type" value="Genomic_DNA"/>
</dbReference>
<reference evidence="2 3" key="1">
    <citation type="submission" date="2019-05" db="EMBL/GenBank/DDBJ databases">
        <title>Hymenobacter edaphi sp. nov., isolated from abandoned arsenic-contaminated farmland soil.</title>
        <authorList>
            <person name="Nie L."/>
        </authorList>
    </citation>
    <scope>NUCLEOTIDE SEQUENCE [LARGE SCALE GENOMIC DNA]</scope>
    <source>
        <strain evidence="2 3">1-3-3-8</strain>
    </source>
</reference>
<name>A0A5R8WUQ9_9BACT</name>
<proteinExistence type="inferred from homology"/>
<accession>A0A5R8WUQ9</accession>
<sequence>MANVIINSPEAPAPIGPYSQAVQAGNTIYVSGQIALDASGGQLIGEGDVQAQTHQVMRNVQAVLAAGGYALPDVVKCSIFVKDLGHFGTINEIYGSYFGQGPYPARETVEVSRLPKDVLVEISCIAVK</sequence>
<dbReference type="InterPro" id="IPR006175">
    <property type="entry name" value="YjgF/YER057c/UK114"/>
</dbReference>
<dbReference type="RefSeq" id="WP_138075620.1">
    <property type="nucleotide sequence ID" value="NZ_VAJM01000002.1"/>
</dbReference>